<feature type="region of interest" description="Disordered" evidence="2">
    <location>
        <begin position="265"/>
        <end position="352"/>
    </location>
</feature>
<dbReference type="InterPro" id="IPR020012">
    <property type="entry name" value="LysM_FimV"/>
</dbReference>
<evidence type="ECO:0000313" key="4">
    <source>
        <dbReference type="Proteomes" id="UP001057305"/>
    </source>
</evidence>
<reference evidence="3" key="1">
    <citation type="submission" date="2021-04" db="EMBL/GenBank/DDBJ databases">
        <title>Characterizing Neisseria spp. as novel respiratory pathobionts in bronchiectasis.</title>
        <authorList>
            <person name="Li L."/>
            <person name="Mac Aogain M."/>
            <person name="Xu T."/>
            <person name="Jaggi T.K."/>
            <person name="Chan L.Y."/>
            <person name="Keir H.R."/>
            <person name="Dicker A.J."/>
            <person name="Qu J."/>
            <person name="Liu Y."/>
            <person name="Chen H.S."/>
            <person name="Koh M.S."/>
            <person name="Ong T.H."/>
            <person name="Lim A.Y.H."/>
            <person name="Abisheganaden J."/>
            <person name="Low T.B."/>
            <person name="Oliver B.G."/>
            <person name="Tan N.S."/>
            <person name="Fang M."/>
            <person name="Chalmers J.D."/>
            <person name="Chotirmall S.H."/>
        </authorList>
    </citation>
    <scope>NUCLEOTIDE SEQUENCE</scope>
    <source>
        <strain evidence="3">TT0073</strain>
    </source>
</reference>
<dbReference type="AlphaFoldDB" id="A0A9X9N2Z8"/>
<dbReference type="Gene3D" id="1.20.58.2200">
    <property type="match status" value="1"/>
</dbReference>
<gene>
    <name evidence="3" type="ORF">KCG56_06925</name>
</gene>
<dbReference type="NCBIfam" id="TIGR03505">
    <property type="entry name" value="FimV_core"/>
    <property type="match status" value="1"/>
</dbReference>
<feature type="coiled-coil region" evidence="1">
    <location>
        <begin position="557"/>
        <end position="584"/>
    </location>
</feature>
<name>A0A9X9N2Z8_NEISU</name>
<dbReference type="RefSeq" id="WP_254320977.1">
    <property type="nucleotide sequence ID" value="NZ_CP073116.1"/>
</dbReference>
<accession>A0A9X9N2Z8</accession>
<feature type="compositionally biased region" description="Low complexity" evidence="2">
    <location>
        <begin position="293"/>
        <end position="313"/>
    </location>
</feature>
<evidence type="ECO:0000313" key="3">
    <source>
        <dbReference type="EMBL" id="UTG71132.1"/>
    </source>
</evidence>
<feature type="compositionally biased region" description="Polar residues" evidence="2">
    <location>
        <begin position="338"/>
        <end position="347"/>
    </location>
</feature>
<feature type="compositionally biased region" description="Polar residues" evidence="2">
    <location>
        <begin position="108"/>
        <end position="126"/>
    </location>
</feature>
<proteinExistence type="predicted"/>
<feature type="compositionally biased region" description="Basic and acidic residues" evidence="2">
    <location>
        <begin position="525"/>
        <end position="535"/>
    </location>
</feature>
<feature type="compositionally biased region" description="Polar residues" evidence="2">
    <location>
        <begin position="270"/>
        <end position="288"/>
    </location>
</feature>
<feature type="region of interest" description="Disordered" evidence="2">
    <location>
        <begin position="525"/>
        <end position="547"/>
    </location>
</feature>
<sequence>MTSLSASAGLGGLNVQSHLGEPFTGSITVTGEEAQALLNGGKATISNGNLRAAVRKSGDKAVVIIRSSKAIKDPVLVFQVGVGAQSREYTAIIDPAGYDSKDAASVRTRPSTESQSSEPTRNAQQPATKNNKAAGNQAAQARKDVQRKAEKKPVQTAPAKNDTAARSGRQHLVRTGETLIAIASSIRPQGMTLDQTIQALVNANPDVFIDNNANRMLAGKVLNIPNRSELQRLAASAPVKTNTATEKGNETVNATVNATEAKIEKPVVQPETQTEAQVKDSGVNTQQQEEVKQASAEQTEQAASAAVNENAASTVPASDVQEAMASDAQENVVASEPVATTDSVSEQTESESDGNLWKWLLAGGAALIAAWLLLKAAGKRKDEPEAAPVSRKDEEKAVQKNVAASAAAVAATKVMPSEKTQDGLFIEDDFEDDVVINEVEESSTINDVKLDLGKIDNSQTGILSGAVTHDAETEQRRHADWDSIESTESVYEPEPENPYQPVSVVMPERKEEQANTFAEFDVAAEKKVSESRNEEPLEFTVDTPEDSDGHALPFDVKQDQDLQIQETKEEVEKEETASEFVIEEGALEWGAEDVSVAADKSNSERGFVSESVGMTAPFEAKYDLAKMYIEIGDPEAARETLQALIEEAEGDILHKAQKLMKELGA</sequence>
<organism evidence="3 4">
    <name type="scientific">Neisseria subflava</name>
    <dbReference type="NCBI Taxonomy" id="28449"/>
    <lineage>
        <taxon>Bacteria</taxon>
        <taxon>Pseudomonadati</taxon>
        <taxon>Pseudomonadota</taxon>
        <taxon>Betaproteobacteria</taxon>
        <taxon>Neisseriales</taxon>
        <taxon>Neisseriaceae</taxon>
        <taxon>Neisseria</taxon>
    </lineage>
</organism>
<feature type="region of interest" description="Disordered" evidence="2">
    <location>
        <begin position="101"/>
        <end position="172"/>
    </location>
</feature>
<dbReference type="Gene3D" id="3.10.350.10">
    <property type="entry name" value="LysM domain"/>
    <property type="match status" value="1"/>
</dbReference>
<protein>
    <submittedName>
        <fullName evidence="3">TspA protein</fullName>
    </submittedName>
</protein>
<dbReference type="InterPro" id="IPR036779">
    <property type="entry name" value="LysM_dom_sf"/>
</dbReference>
<dbReference type="InterPro" id="IPR038440">
    <property type="entry name" value="FimV_C_sf"/>
</dbReference>
<feature type="compositionally biased region" description="Basic and acidic residues" evidence="2">
    <location>
        <begin position="141"/>
        <end position="153"/>
    </location>
</feature>
<dbReference type="NCBIfam" id="TIGR03504">
    <property type="entry name" value="FimV_Cterm"/>
    <property type="match status" value="1"/>
</dbReference>
<dbReference type="InterPro" id="IPR020011">
    <property type="entry name" value="FimV_C"/>
</dbReference>
<evidence type="ECO:0000256" key="1">
    <source>
        <dbReference type="SAM" id="Coils"/>
    </source>
</evidence>
<evidence type="ECO:0000256" key="2">
    <source>
        <dbReference type="SAM" id="MobiDB-lite"/>
    </source>
</evidence>
<dbReference type="Proteomes" id="UP001057305">
    <property type="component" value="Chromosome"/>
</dbReference>
<keyword evidence="1" id="KW-0175">Coiled coil</keyword>
<dbReference type="EMBL" id="CP073116">
    <property type="protein sequence ID" value="UTG71132.1"/>
    <property type="molecule type" value="Genomic_DNA"/>
</dbReference>
<feature type="compositionally biased region" description="Low complexity" evidence="2">
    <location>
        <begin position="127"/>
        <end position="140"/>
    </location>
</feature>